<evidence type="ECO:0000256" key="1">
    <source>
        <dbReference type="SAM" id="MobiDB-lite"/>
    </source>
</evidence>
<gene>
    <name evidence="2" type="ORF">H4Q32_000080</name>
</gene>
<dbReference type="EMBL" id="JACTAM010000022">
    <property type="protein sequence ID" value="KAI2650154.1"/>
    <property type="molecule type" value="Genomic_DNA"/>
</dbReference>
<name>A0ABQ8LHK7_LABRO</name>
<dbReference type="GO" id="GO:0016757">
    <property type="term" value="F:glycosyltransferase activity"/>
    <property type="evidence" value="ECO:0007669"/>
    <property type="project" value="UniProtKB-KW"/>
</dbReference>
<protein>
    <submittedName>
        <fullName evidence="2">ATP phosphoribosyltransferase</fullName>
    </submittedName>
</protein>
<keyword evidence="3" id="KW-1185">Reference proteome</keyword>
<organism evidence="2 3">
    <name type="scientific">Labeo rohita</name>
    <name type="common">Indian major carp</name>
    <name type="synonym">Cyprinus rohita</name>
    <dbReference type="NCBI Taxonomy" id="84645"/>
    <lineage>
        <taxon>Eukaryota</taxon>
        <taxon>Metazoa</taxon>
        <taxon>Chordata</taxon>
        <taxon>Craniata</taxon>
        <taxon>Vertebrata</taxon>
        <taxon>Euteleostomi</taxon>
        <taxon>Actinopterygii</taxon>
        <taxon>Neopterygii</taxon>
        <taxon>Teleostei</taxon>
        <taxon>Ostariophysi</taxon>
        <taxon>Cypriniformes</taxon>
        <taxon>Cyprinidae</taxon>
        <taxon>Labeoninae</taxon>
        <taxon>Labeonini</taxon>
        <taxon>Labeo</taxon>
    </lineage>
</organism>
<proteinExistence type="predicted"/>
<evidence type="ECO:0000313" key="3">
    <source>
        <dbReference type="Proteomes" id="UP000830375"/>
    </source>
</evidence>
<sequence>MAILQIYQAKVLKDLHEGVPGPDLLQELRSATDYAFRAAKVTTQVLGMAMSTMVVQERHLWLNLVEMQDAENVRFLNTPISQRAANASPALPRQQPPPAPCWGDTLTGSHKIDSPGKTASGPRGFLPPAKGRFSSQNFLHSRHRSFLRFAFKGRAYQYKVLPFGLSLSSRIFTKVAEVALAPVRKGCGSQPPRLFGTSSQLGKEQTLPNAGYLFSWCGAGLCQYECTSFPRLLSAEVRESTQMQNSVSPETFSEAPGAHGILSCIHAAGPDAHETATALASYPSPEMGTYRVNITQLCRKTFSPWGDISFLRSEVPLKQVSRRIVFTTDAFKTGWGACATGLFNRHLQSLGYT</sequence>
<dbReference type="InterPro" id="IPR043502">
    <property type="entry name" value="DNA/RNA_pol_sf"/>
</dbReference>
<keyword evidence="2" id="KW-0808">Transferase</keyword>
<reference evidence="2 3" key="1">
    <citation type="submission" date="2022-01" db="EMBL/GenBank/DDBJ databases">
        <title>A high-quality chromosome-level genome assembly of rohu carp, Labeo rohita.</title>
        <authorList>
            <person name="Arick M.A. II"/>
            <person name="Hsu C.-Y."/>
            <person name="Magbanua Z."/>
            <person name="Pechanova O."/>
            <person name="Grover C."/>
            <person name="Miller E."/>
            <person name="Thrash A."/>
            <person name="Ezzel L."/>
            <person name="Alam S."/>
            <person name="Benzie J."/>
            <person name="Hamilton M."/>
            <person name="Karsi A."/>
            <person name="Lawrence M.L."/>
            <person name="Peterson D.G."/>
        </authorList>
    </citation>
    <scope>NUCLEOTIDE SEQUENCE [LARGE SCALE GENOMIC DNA]</scope>
    <source>
        <strain evidence="3">BAU-BD-2019</strain>
        <tissue evidence="2">Blood</tissue>
    </source>
</reference>
<comment type="caution">
    <text evidence="2">The sequence shown here is derived from an EMBL/GenBank/DDBJ whole genome shotgun (WGS) entry which is preliminary data.</text>
</comment>
<accession>A0ABQ8LHK7</accession>
<dbReference type="Proteomes" id="UP000830375">
    <property type="component" value="Unassembled WGS sequence"/>
</dbReference>
<evidence type="ECO:0000313" key="2">
    <source>
        <dbReference type="EMBL" id="KAI2650154.1"/>
    </source>
</evidence>
<dbReference type="SUPFAM" id="SSF56672">
    <property type="entry name" value="DNA/RNA polymerases"/>
    <property type="match status" value="1"/>
</dbReference>
<keyword evidence="2" id="KW-0328">Glycosyltransferase</keyword>
<feature type="region of interest" description="Disordered" evidence="1">
    <location>
        <begin position="85"/>
        <end position="128"/>
    </location>
</feature>